<evidence type="ECO:0000313" key="2">
    <source>
        <dbReference type="Proteomes" id="UP000663419"/>
    </source>
</evidence>
<dbReference type="EMBL" id="CP069107">
    <property type="protein sequence ID" value="QSS57552.1"/>
    <property type="molecule type" value="Genomic_DNA"/>
</dbReference>
<dbReference type="AlphaFoldDB" id="A0A8A1LZG0"/>
<name>A0A8A1LZG0_AJEC8</name>
<reference evidence="1" key="1">
    <citation type="submission" date="2021-01" db="EMBL/GenBank/DDBJ databases">
        <title>Chromosome-level genome assembly of a human fungal pathogen reveals clustering of transcriptionally co-regulated genes.</title>
        <authorList>
            <person name="Voorhies M."/>
            <person name="Cohen S."/>
            <person name="Shea T.P."/>
            <person name="Petrus S."/>
            <person name="Munoz J.F."/>
            <person name="Poplawski S."/>
            <person name="Goldman W.E."/>
            <person name="Michael T."/>
            <person name="Cuomo C.A."/>
            <person name="Sil A."/>
            <person name="Beyhan S."/>
        </authorList>
    </citation>
    <scope>NUCLEOTIDE SEQUENCE</scope>
    <source>
        <strain evidence="1">H88</strain>
    </source>
</reference>
<dbReference type="Proteomes" id="UP000663419">
    <property type="component" value="Chromosome 6"/>
</dbReference>
<protein>
    <submittedName>
        <fullName evidence="1">Uncharacterized protein</fullName>
    </submittedName>
</protein>
<organism evidence="1 2">
    <name type="scientific">Ajellomyces capsulatus (strain H88)</name>
    <name type="common">Darling's disease fungus</name>
    <name type="synonym">Histoplasma capsulatum</name>
    <dbReference type="NCBI Taxonomy" id="544711"/>
    <lineage>
        <taxon>Eukaryota</taxon>
        <taxon>Fungi</taxon>
        <taxon>Dikarya</taxon>
        <taxon>Ascomycota</taxon>
        <taxon>Pezizomycotina</taxon>
        <taxon>Eurotiomycetes</taxon>
        <taxon>Eurotiomycetidae</taxon>
        <taxon>Onygenales</taxon>
        <taxon>Ajellomycetaceae</taxon>
        <taxon>Histoplasma</taxon>
    </lineage>
</organism>
<sequence length="78" mass="8766">MRCSYYTSLILPKVATLLRRCYTSPLCFILINSVNIPNSLTSSIGLHSCRPSIIHFRGDLMCDHTLSENLSLVAQLRP</sequence>
<accession>A0A8A1LZG0</accession>
<evidence type="ECO:0000313" key="1">
    <source>
        <dbReference type="EMBL" id="QSS57552.1"/>
    </source>
</evidence>
<gene>
    <name evidence="1" type="ORF">I7I53_11766</name>
</gene>
<dbReference type="VEuPathDB" id="FungiDB:I7I53_11766"/>
<proteinExistence type="predicted"/>